<evidence type="ECO:0000259" key="1">
    <source>
        <dbReference type="PROSITE" id="PS51186"/>
    </source>
</evidence>
<dbReference type="AlphaFoldDB" id="A0A7C4CAJ6"/>
<evidence type="ECO:0000313" key="2">
    <source>
        <dbReference type="EMBL" id="HGK27886.1"/>
    </source>
</evidence>
<organism evidence="2">
    <name type="scientific">candidate division WOR-3 bacterium</name>
    <dbReference type="NCBI Taxonomy" id="2052148"/>
    <lineage>
        <taxon>Bacteria</taxon>
        <taxon>Bacteria division WOR-3</taxon>
    </lineage>
</organism>
<reference evidence="2" key="1">
    <citation type="journal article" date="2020" name="mSystems">
        <title>Genome- and Community-Level Interaction Insights into Carbon Utilization and Element Cycling Functions of Hydrothermarchaeota in Hydrothermal Sediment.</title>
        <authorList>
            <person name="Zhou Z."/>
            <person name="Liu Y."/>
            <person name="Xu W."/>
            <person name="Pan J."/>
            <person name="Luo Z.H."/>
            <person name="Li M."/>
        </authorList>
    </citation>
    <scope>NUCLEOTIDE SEQUENCE [LARGE SCALE GENOMIC DNA]</scope>
    <source>
        <strain evidence="2">SpSt-488</strain>
    </source>
</reference>
<accession>A0A7C4CAJ6</accession>
<comment type="caution">
    <text evidence="2">The sequence shown here is derived from an EMBL/GenBank/DDBJ whole genome shotgun (WGS) entry which is preliminary data.</text>
</comment>
<dbReference type="GO" id="GO:0016747">
    <property type="term" value="F:acyltransferase activity, transferring groups other than amino-acyl groups"/>
    <property type="evidence" value="ECO:0007669"/>
    <property type="project" value="InterPro"/>
</dbReference>
<dbReference type="SUPFAM" id="SSF55729">
    <property type="entry name" value="Acyl-CoA N-acyltransferases (Nat)"/>
    <property type="match status" value="1"/>
</dbReference>
<name>A0A7C4CAJ6_UNCW3</name>
<dbReference type="InterPro" id="IPR016181">
    <property type="entry name" value="Acyl_CoA_acyltransferase"/>
</dbReference>
<proteinExistence type="predicted"/>
<gene>
    <name evidence="2" type="ORF">ENS41_02910</name>
</gene>
<dbReference type="Pfam" id="PF00583">
    <property type="entry name" value="Acetyltransf_1"/>
    <property type="match status" value="1"/>
</dbReference>
<sequence length="336" mass="36834">MFAELLTVERSEVFRDLLASYPFKPYAEGALFSGKTRKETKNGKEPAKTWEESLLSLLVASIGRAVESGGIARVYCADKKVVGLCVTELDDWASRVLGRRAARVSHLMALGRPEVQTIIKQLILSQTLRETPRGTVLVARVPYVDLSSINALERCGFTATQTSIVMARELEESLPDSTPLGHYEIAAAGPDDVDEFDDAEFDINGGFLGWDAGLPCTVAARVHRDWLRVYARERRLLMARDHGEPVGLLAECLKTETEPLLGFRVGSIDLVKTANSYRENGVATDLISRGLAAFRGEGARLAELTVDSMDVPLIRSCQSLGFMTVGSSLTLVNRRT</sequence>
<dbReference type="InterPro" id="IPR000182">
    <property type="entry name" value="GNAT_dom"/>
</dbReference>
<feature type="domain" description="N-acetyltransferase" evidence="1">
    <location>
        <begin position="183"/>
        <end position="336"/>
    </location>
</feature>
<protein>
    <recommendedName>
        <fullName evidence="1">N-acetyltransferase domain-containing protein</fullName>
    </recommendedName>
</protein>
<dbReference type="Gene3D" id="3.40.630.30">
    <property type="match status" value="1"/>
</dbReference>
<dbReference type="PROSITE" id="PS51186">
    <property type="entry name" value="GNAT"/>
    <property type="match status" value="1"/>
</dbReference>
<dbReference type="EMBL" id="DSUT01000053">
    <property type="protein sequence ID" value="HGK27886.1"/>
    <property type="molecule type" value="Genomic_DNA"/>
</dbReference>